<proteinExistence type="predicted"/>
<reference evidence="1" key="1">
    <citation type="submission" date="2021-06" db="EMBL/GenBank/DDBJ databases">
        <authorList>
            <person name="Kallberg Y."/>
            <person name="Tangrot J."/>
            <person name="Rosling A."/>
        </authorList>
    </citation>
    <scope>NUCLEOTIDE SEQUENCE</scope>
    <source>
        <strain evidence="1">MA453B</strain>
    </source>
</reference>
<feature type="non-terminal residue" evidence="1">
    <location>
        <position position="197"/>
    </location>
</feature>
<gene>
    <name evidence="1" type="ORF">DERYTH_LOCUS21501</name>
</gene>
<organism evidence="1 2">
    <name type="scientific">Dentiscutata erythropus</name>
    <dbReference type="NCBI Taxonomy" id="1348616"/>
    <lineage>
        <taxon>Eukaryota</taxon>
        <taxon>Fungi</taxon>
        <taxon>Fungi incertae sedis</taxon>
        <taxon>Mucoromycota</taxon>
        <taxon>Glomeromycotina</taxon>
        <taxon>Glomeromycetes</taxon>
        <taxon>Diversisporales</taxon>
        <taxon>Gigasporaceae</taxon>
        <taxon>Dentiscutata</taxon>
    </lineage>
</organism>
<dbReference type="OrthoDB" id="2352431at2759"/>
<accession>A0A9N9JQN8</accession>
<dbReference type="Proteomes" id="UP000789405">
    <property type="component" value="Unassembled WGS sequence"/>
</dbReference>
<evidence type="ECO:0000313" key="1">
    <source>
        <dbReference type="EMBL" id="CAG8791361.1"/>
    </source>
</evidence>
<sequence length="197" mass="23515">MEDESTRIDEISDCRQRAIVCKEPNLSPSQIFKSISNMVVNYPHLTKYEKKYLINDLIRIRDVQNVIENTGEKRHCEYCNNQVIAITYCENCIRNYLKRDFSEWTTGNVKIDKWIQECQINSVSPSDIFEWIPFENFTNIEFREEGNFSLIYIATWRNGPFTEWDTEKQELKRNGGETYILKSLKNSRTEDEQWLKD</sequence>
<dbReference type="EMBL" id="CAJVPY010027558">
    <property type="protein sequence ID" value="CAG8791361.1"/>
    <property type="molecule type" value="Genomic_DNA"/>
</dbReference>
<dbReference type="AlphaFoldDB" id="A0A9N9JQN8"/>
<evidence type="ECO:0000313" key="2">
    <source>
        <dbReference type="Proteomes" id="UP000789405"/>
    </source>
</evidence>
<protein>
    <submittedName>
        <fullName evidence="1">3153_t:CDS:1</fullName>
    </submittedName>
</protein>
<comment type="caution">
    <text evidence="1">The sequence shown here is derived from an EMBL/GenBank/DDBJ whole genome shotgun (WGS) entry which is preliminary data.</text>
</comment>
<name>A0A9N9JQN8_9GLOM</name>
<keyword evidence="2" id="KW-1185">Reference proteome</keyword>